<dbReference type="Proteomes" id="UP001285908">
    <property type="component" value="Unassembled WGS sequence"/>
</dbReference>
<sequence>MMMPKERSTVRQGTGQMHGAMTLLVACIACNTVVLQDRASGSRAGSAGGRHLGANTLWRNRVLPCAERRLGDCGRLGGPNELPKSFDHEFRPNRLVPVAAAQPQAIGPDTPELLEHIDITQGWHVGSRGTRVGPRGDPLFRDLLPSQGCLYNQQQHPLLSPQTSPVTCFPPPLLCNREHDIRLSRRSTESPGSASRCPPILPCRLPAQRLPLITDAEPLGSTVPLPCPPTAVAIMFGNFAHLIPLATAPQGPPKDVPPPTPVNFPCFYPQVQDDQQTAPGAADETPKSVVTLLQGIVRPAQLAVAHFEALGVHVVPNSTAADLIPDPSYIPDFAAWDELSSDAAHEVNESTRVPLVSGNRSPGCNTYLERKRELLFPNETGYRTVRRIQPPKGQSHARLGNCYEFFRQLDTLSNYWDDTSVTEQSAPEGEEEDKDALASKPRRTGAGNQMPPDFRQQMVQTFLKLVAYDFGCNTAPARAEPRLHITSRNCGSARSSYFSSGCTFMYKTPTTREEARAGIVEGPVAAVSARHSTGFLPPPEDPNESSTDPDAVFDLGRELVAALVTAQHRAREGRTEKRIGEGAWWCTKPRWGGGPGGPIGREIEQQTSGDDTLVGDKDAPPSAAAPAEKPTKVTISSRLASRASPFGPLPSTRLPEREKESSSGPAKGVKRLKKSGNMAMYDNYRMVRPPALTWDKKAKYAAIGRAAGAEYDDIFVVSALYHHISIVRVRVPDQLMAVLEGRAEHEFENGKRSWGRLEVRRSKWFDLFKPGDRVEAMKLVWCMMNWLMRAMPKDEDKKDETDQDQEEKKDTKSENAGNPAAATPAGSQNAIEQVKYEAKQEAKDEVKEENADVKMENA</sequence>
<evidence type="ECO:0000313" key="2">
    <source>
        <dbReference type="EMBL" id="KAK3486493.1"/>
    </source>
</evidence>
<keyword evidence="3" id="KW-1185">Reference proteome</keyword>
<dbReference type="AlphaFoldDB" id="A0AAJ0I084"/>
<dbReference type="GeneID" id="87877438"/>
<feature type="region of interest" description="Disordered" evidence="1">
    <location>
        <begin position="793"/>
        <end position="858"/>
    </location>
</feature>
<feature type="compositionally biased region" description="Low complexity" evidence="1">
    <location>
        <begin position="815"/>
        <end position="826"/>
    </location>
</feature>
<evidence type="ECO:0000313" key="3">
    <source>
        <dbReference type="Proteomes" id="UP001285908"/>
    </source>
</evidence>
<evidence type="ECO:0000256" key="1">
    <source>
        <dbReference type="SAM" id="MobiDB-lite"/>
    </source>
</evidence>
<dbReference type="EMBL" id="JAULSX010000008">
    <property type="protein sequence ID" value="KAK3486493.1"/>
    <property type="molecule type" value="Genomic_DNA"/>
</dbReference>
<feature type="region of interest" description="Disordered" evidence="1">
    <location>
        <begin position="609"/>
        <end position="672"/>
    </location>
</feature>
<name>A0AAJ0I084_9PEZI</name>
<gene>
    <name evidence="2" type="ORF">B0T23DRAFT_422992</name>
</gene>
<proteinExistence type="predicted"/>
<comment type="caution">
    <text evidence="2">The sequence shown here is derived from an EMBL/GenBank/DDBJ whole genome shotgun (WGS) entry which is preliminary data.</text>
</comment>
<organism evidence="2 3">
    <name type="scientific">Neurospora hispaniola</name>
    <dbReference type="NCBI Taxonomy" id="588809"/>
    <lineage>
        <taxon>Eukaryota</taxon>
        <taxon>Fungi</taxon>
        <taxon>Dikarya</taxon>
        <taxon>Ascomycota</taxon>
        <taxon>Pezizomycotina</taxon>
        <taxon>Sordariomycetes</taxon>
        <taxon>Sordariomycetidae</taxon>
        <taxon>Sordariales</taxon>
        <taxon>Sordariaceae</taxon>
        <taxon>Neurospora</taxon>
    </lineage>
</organism>
<protein>
    <submittedName>
        <fullName evidence="2">Uncharacterized protein</fullName>
    </submittedName>
</protein>
<feature type="compositionally biased region" description="Basic and acidic residues" evidence="1">
    <location>
        <begin position="834"/>
        <end position="858"/>
    </location>
</feature>
<dbReference type="PROSITE" id="PS51257">
    <property type="entry name" value="PROKAR_LIPOPROTEIN"/>
    <property type="match status" value="1"/>
</dbReference>
<dbReference type="RefSeq" id="XP_062689050.1">
    <property type="nucleotide sequence ID" value="XM_062839816.1"/>
</dbReference>
<feature type="region of interest" description="Disordered" evidence="1">
    <location>
        <begin position="585"/>
        <end position="604"/>
    </location>
</feature>
<feature type="compositionally biased region" description="Basic and acidic residues" evidence="1">
    <location>
        <begin position="793"/>
        <end position="813"/>
    </location>
</feature>
<reference evidence="2 3" key="1">
    <citation type="journal article" date="2023" name="Mol. Phylogenet. Evol.">
        <title>Genome-scale phylogeny and comparative genomics of the fungal order Sordariales.</title>
        <authorList>
            <person name="Hensen N."/>
            <person name="Bonometti L."/>
            <person name="Westerberg I."/>
            <person name="Brannstrom I.O."/>
            <person name="Guillou S."/>
            <person name="Cros-Aarteil S."/>
            <person name="Calhoun S."/>
            <person name="Haridas S."/>
            <person name="Kuo A."/>
            <person name="Mondo S."/>
            <person name="Pangilinan J."/>
            <person name="Riley R."/>
            <person name="LaButti K."/>
            <person name="Andreopoulos B."/>
            <person name="Lipzen A."/>
            <person name="Chen C."/>
            <person name="Yan M."/>
            <person name="Daum C."/>
            <person name="Ng V."/>
            <person name="Clum A."/>
            <person name="Steindorff A."/>
            <person name="Ohm R.A."/>
            <person name="Martin F."/>
            <person name="Silar P."/>
            <person name="Natvig D.O."/>
            <person name="Lalanne C."/>
            <person name="Gautier V."/>
            <person name="Ament-Velasquez S.L."/>
            <person name="Kruys A."/>
            <person name="Hutchinson M.I."/>
            <person name="Powell A.J."/>
            <person name="Barry K."/>
            <person name="Miller A.N."/>
            <person name="Grigoriev I.V."/>
            <person name="Debuchy R."/>
            <person name="Gladieux P."/>
            <person name="Hiltunen Thoren M."/>
            <person name="Johannesson H."/>
        </authorList>
    </citation>
    <scope>NUCLEOTIDE SEQUENCE [LARGE SCALE GENOMIC DNA]</scope>
    <source>
        <strain evidence="2 3">FGSC 10403</strain>
    </source>
</reference>
<feature type="region of interest" description="Disordered" evidence="1">
    <location>
        <begin position="420"/>
        <end position="452"/>
    </location>
</feature>
<accession>A0AAJ0I084</accession>